<gene>
    <name evidence="3" type="ORF">VSA01S_19290</name>
</gene>
<dbReference type="InterPro" id="IPR032675">
    <property type="entry name" value="LRR_dom_sf"/>
</dbReference>
<proteinExistence type="predicted"/>
<dbReference type="PANTHER" id="PTHR46652">
    <property type="entry name" value="LEUCINE-RICH REPEAT AND IQ DOMAIN-CONTAINING PROTEIN 1-RELATED"/>
    <property type="match status" value="1"/>
</dbReference>
<evidence type="ECO:0000256" key="2">
    <source>
        <dbReference type="ARBA" id="ARBA00022737"/>
    </source>
</evidence>
<keyword evidence="2" id="KW-0677">Repeat</keyword>
<dbReference type="OrthoDB" id="9891525at2"/>
<dbReference type="AlphaFoldDB" id="A0A511QF50"/>
<evidence type="ECO:0000313" key="4">
    <source>
        <dbReference type="Proteomes" id="UP000321922"/>
    </source>
</evidence>
<organism evidence="3 4">
    <name type="scientific">Vibrio sagamiensis NBRC 104589</name>
    <dbReference type="NCBI Taxonomy" id="1219064"/>
    <lineage>
        <taxon>Bacteria</taxon>
        <taxon>Pseudomonadati</taxon>
        <taxon>Pseudomonadota</taxon>
        <taxon>Gammaproteobacteria</taxon>
        <taxon>Vibrionales</taxon>
        <taxon>Vibrionaceae</taxon>
        <taxon>Vibrio</taxon>
    </lineage>
</organism>
<accession>A0A511QF50</accession>
<dbReference type="PANTHER" id="PTHR46652:SF3">
    <property type="entry name" value="LEUCINE-RICH REPEAT-CONTAINING PROTEIN 9"/>
    <property type="match status" value="1"/>
</dbReference>
<comment type="caution">
    <text evidence="3">The sequence shown here is derived from an EMBL/GenBank/DDBJ whole genome shotgun (WGS) entry which is preliminary data.</text>
</comment>
<reference evidence="3 4" key="1">
    <citation type="submission" date="2019-07" db="EMBL/GenBank/DDBJ databases">
        <title>Whole genome shotgun sequence of Vibrio sagamiensis NBRC 104589.</title>
        <authorList>
            <person name="Hosoyama A."/>
            <person name="Uohara A."/>
            <person name="Ohji S."/>
            <person name="Ichikawa N."/>
        </authorList>
    </citation>
    <scope>NUCLEOTIDE SEQUENCE [LARGE SCALE GENOMIC DNA]</scope>
    <source>
        <strain evidence="3 4">NBRC 104589</strain>
    </source>
</reference>
<dbReference type="EMBL" id="BJXJ01000016">
    <property type="protein sequence ID" value="GEM75817.1"/>
    <property type="molecule type" value="Genomic_DNA"/>
</dbReference>
<keyword evidence="4" id="KW-1185">Reference proteome</keyword>
<name>A0A511QF50_9VIBR</name>
<dbReference type="SUPFAM" id="SSF52058">
    <property type="entry name" value="L domain-like"/>
    <property type="match status" value="1"/>
</dbReference>
<sequence length="466" mass="52451">MNTPIKIKSMFIGLLMLWLSLPVLALTKQQKADAIIQASPAAQQLIKYIKPNHGDLSIYVDGLTGEMGPDITIKDRNNKKFTPGVSNYDFIYFGGNRSKVIVLLNRKGQVIHFIAEEDTIIPVEVIPSLSTVSHLILKCSQVERAVLDMSQFNNLETITLTLNGLKDIKLPKSGKLIRAKIEEEDTINIDGLSVHKNLNSLILYTGKVKDLSGLNNNPNLEYLLVAYTERDGKETGLKIETFNSLKTLIASSPSYHDIDDLYKLENLTKLRLFSIKGKEVQDLKFPPNVEDLSLLNPDDENLPSIKGLHQLKRLFVNNTDGNFIAKLSELPNLTELEGNNNNLPNLEGIENVPSLKEIDCRYCNVVDISAVRKLPNLENLYLYDNEVYDIAPALLAPKLKSLLLPDNKVIEVPNLPIGSQLNQLNLSGNPLLHIDDETIKTYENVEFSIFRTHFYKILPRKKQLLF</sequence>
<dbReference type="Proteomes" id="UP000321922">
    <property type="component" value="Unassembled WGS sequence"/>
</dbReference>
<evidence type="ECO:0000256" key="1">
    <source>
        <dbReference type="ARBA" id="ARBA00022614"/>
    </source>
</evidence>
<dbReference type="InterPro" id="IPR050836">
    <property type="entry name" value="SDS22/Internalin_LRR"/>
</dbReference>
<evidence type="ECO:0000313" key="3">
    <source>
        <dbReference type="EMBL" id="GEM75817.1"/>
    </source>
</evidence>
<dbReference type="Gene3D" id="3.80.10.10">
    <property type="entry name" value="Ribonuclease Inhibitor"/>
    <property type="match status" value="2"/>
</dbReference>
<evidence type="ECO:0008006" key="5">
    <source>
        <dbReference type="Google" id="ProtNLM"/>
    </source>
</evidence>
<dbReference type="RefSeq" id="WP_145993909.1">
    <property type="nucleotide sequence ID" value="NZ_BAOJ01000155.1"/>
</dbReference>
<protein>
    <recommendedName>
        <fullName evidence="5">Internalin</fullName>
    </recommendedName>
</protein>
<keyword evidence="1" id="KW-0433">Leucine-rich repeat</keyword>